<keyword evidence="2" id="KW-1185">Reference proteome</keyword>
<reference evidence="1" key="1">
    <citation type="submission" date="2021-02" db="EMBL/GenBank/DDBJ databases">
        <authorList>
            <consortium name="DOE Joint Genome Institute"/>
            <person name="Ahrendt S."/>
            <person name="Looney B.P."/>
            <person name="Miyauchi S."/>
            <person name="Morin E."/>
            <person name="Drula E."/>
            <person name="Courty P.E."/>
            <person name="Chicoki N."/>
            <person name="Fauchery L."/>
            <person name="Kohler A."/>
            <person name="Kuo A."/>
            <person name="Labutti K."/>
            <person name="Pangilinan J."/>
            <person name="Lipzen A."/>
            <person name="Riley R."/>
            <person name="Andreopoulos W."/>
            <person name="He G."/>
            <person name="Johnson J."/>
            <person name="Barry K.W."/>
            <person name="Grigoriev I.V."/>
            <person name="Nagy L."/>
            <person name="Hibbett D."/>
            <person name="Henrissat B."/>
            <person name="Matheny P.B."/>
            <person name="Labbe J."/>
            <person name="Martin F."/>
        </authorList>
    </citation>
    <scope>NUCLEOTIDE SEQUENCE</scope>
    <source>
        <strain evidence="1">EC-137</strain>
    </source>
</reference>
<comment type="caution">
    <text evidence="1">The sequence shown here is derived from an EMBL/GenBank/DDBJ whole genome shotgun (WGS) entry which is preliminary data.</text>
</comment>
<feature type="non-terminal residue" evidence="1">
    <location>
        <position position="1"/>
    </location>
</feature>
<accession>A0ACB8QU92</accession>
<name>A0ACB8QU92_9AGAM</name>
<organism evidence="1 2">
    <name type="scientific">Vararia minispora EC-137</name>
    <dbReference type="NCBI Taxonomy" id="1314806"/>
    <lineage>
        <taxon>Eukaryota</taxon>
        <taxon>Fungi</taxon>
        <taxon>Dikarya</taxon>
        <taxon>Basidiomycota</taxon>
        <taxon>Agaricomycotina</taxon>
        <taxon>Agaricomycetes</taxon>
        <taxon>Russulales</taxon>
        <taxon>Lachnocladiaceae</taxon>
        <taxon>Vararia</taxon>
    </lineage>
</organism>
<dbReference type="Proteomes" id="UP000814128">
    <property type="component" value="Unassembled WGS sequence"/>
</dbReference>
<protein>
    <submittedName>
        <fullName evidence="1">Uncharacterized protein</fullName>
    </submittedName>
</protein>
<reference evidence="1" key="2">
    <citation type="journal article" date="2022" name="New Phytol.">
        <title>Evolutionary transition to the ectomycorrhizal habit in the genomes of a hyperdiverse lineage of mushroom-forming fungi.</title>
        <authorList>
            <person name="Looney B."/>
            <person name="Miyauchi S."/>
            <person name="Morin E."/>
            <person name="Drula E."/>
            <person name="Courty P.E."/>
            <person name="Kohler A."/>
            <person name="Kuo A."/>
            <person name="LaButti K."/>
            <person name="Pangilinan J."/>
            <person name="Lipzen A."/>
            <person name="Riley R."/>
            <person name="Andreopoulos W."/>
            <person name="He G."/>
            <person name="Johnson J."/>
            <person name="Nolan M."/>
            <person name="Tritt A."/>
            <person name="Barry K.W."/>
            <person name="Grigoriev I.V."/>
            <person name="Nagy L.G."/>
            <person name="Hibbett D."/>
            <person name="Henrissat B."/>
            <person name="Matheny P.B."/>
            <person name="Labbe J."/>
            <person name="Martin F.M."/>
        </authorList>
    </citation>
    <scope>NUCLEOTIDE SEQUENCE</scope>
    <source>
        <strain evidence="1">EC-137</strain>
    </source>
</reference>
<evidence type="ECO:0000313" key="2">
    <source>
        <dbReference type="Proteomes" id="UP000814128"/>
    </source>
</evidence>
<dbReference type="EMBL" id="MU273485">
    <property type="protein sequence ID" value="KAI0035404.1"/>
    <property type="molecule type" value="Genomic_DNA"/>
</dbReference>
<gene>
    <name evidence="1" type="ORF">K488DRAFT_36030</name>
</gene>
<sequence>NKHVNTMVTALESSHWEKLLQRTGEDLLYHLLTKTCIFVRLANDCLCQITGEPLVYRKLPTSATASAVSTASSAVTTLPIKRVLPGDENPRKRARL</sequence>
<feature type="non-terminal residue" evidence="1">
    <location>
        <position position="96"/>
    </location>
</feature>
<proteinExistence type="predicted"/>
<evidence type="ECO:0000313" key="1">
    <source>
        <dbReference type="EMBL" id="KAI0035404.1"/>
    </source>
</evidence>